<name>A0A9J5WGZ6_SOLCO</name>
<dbReference type="EMBL" id="JACXVP010000011">
    <property type="protein sequence ID" value="KAG5574508.1"/>
    <property type="molecule type" value="Genomic_DNA"/>
</dbReference>
<comment type="caution">
    <text evidence="1">The sequence shown here is derived from an EMBL/GenBank/DDBJ whole genome shotgun (WGS) entry which is preliminary data.</text>
</comment>
<accession>A0A9J5WGZ6</accession>
<gene>
    <name evidence="1" type="ORF">H5410_054642</name>
</gene>
<protein>
    <submittedName>
        <fullName evidence="1">Uncharacterized protein</fullName>
    </submittedName>
</protein>
<sequence length="64" mass="7043">MSFIRVTGTGIPSTPNPRITSNISLPILTSTWQIIWTIFLSGPLLNLGSMNPRLESSEHLFCKG</sequence>
<keyword evidence="2" id="KW-1185">Reference proteome</keyword>
<dbReference type="Proteomes" id="UP000824120">
    <property type="component" value="Chromosome 11"/>
</dbReference>
<evidence type="ECO:0000313" key="2">
    <source>
        <dbReference type="Proteomes" id="UP000824120"/>
    </source>
</evidence>
<reference evidence="1 2" key="1">
    <citation type="submission" date="2020-09" db="EMBL/GenBank/DDBJ databases">
        <title>De no assembly of potato wild relative species, Solanum commersonii.</title>
        <authorList>
            <person name="Cho K."/>
        </authorList>
    </citation>
    <scope>NUCLEOTIDE SEQUENCE [LARGE SCALE GENOMIC DNA]</scope>
    <source>
        <strain evidence="1">LZ3.2</strain>
        <tissue evidence="1">Leaf</tissue>
    </source>
</reference>
<organism evidence="1 2">
    <name type="scientific">Solanum commersonii</name>
    <name type="common">Commerson's wild potato</name>
    <name type="synonym">Commerson's nightshade</name>
    <dbReference type="NCBI Taxonomy" id="4109"/>
    <lineage>
        <taxon>Eukaryota</taxon>
        <taxon>Viridiplantae</taxon>
        <taxon>Streptophyta</taxon>
        <taxon>Embryophyta</taxon>
        <taxon>Tracheophyta</taxon>
        <taxon>Spermatophyta</taxon>
        <taxon>Magnoliopsida</taxon>
        <taxon>eudicotyledons</taxon>
        <taxon>Gunneridae</taxon>
        <taxon>Pentapetalae</taxon>
        <taxon>asterids</taxon>
        <taxon>lamiids</taxon>
        <taxon>Solanales</taxon>
        <taxon>Solanaceae</taxon>
        <taxon>Solanoideae</taxon>
        <taxon>Solaneae</taxon>
        <taxon>Solanum</taxon>
    </lineage>
</organism>
<proteinExistence type="predicted"/>
<evidence type="ECO:0000313" key="1">
    <source>
        <dbReference type="EMBL" id="KAG5574508.1"/>
    </source>
</evidence>
<dbReference type="AlphaFoldDB" id="A0A9J5WGZ6"/>